<evidence type="ECO:0000256" key="8">
    <source>
        <dbReference type="ARBA" id="ARBA00023274"/>
    </source>
</evidence>
<evidence type="ECO:0000256" key="9">
    <source>
        <dbReference type="RuleBase" id="RU365055"/>
    </source>
</evidence>
<dbReference type="Gene3D" id="2.30.30.100">
    <property type="match status" value="1"/>
</dbReference>
<accession>A0A448YF40</accession>
<gene>
    <name evidence="9" type="primary">LSM5</name>
    <name evidence="11" type="ORF">BRENAR_LOCUS234</name>
</gene>
<evidence type="ECO:0000256" key="2">
    <source>
        <dbReference type="ARBA" id="ARBA00006850"/>
    </source>
</evidence>
<protein>
    <recommendedName>
        <fullName evidence="9">LSM complex subunit LSM5</fullName>
    </recommendedName>
</protein>
<dbReference type="GO" id="GO:0005688">
    <property type="term" value="C:U6 snRNP"/>
    <property type="evidence" value="ECO:0007669"/>
    <property type="project" value="TreeGrafter"/>
</dbReference>
<evidence type="ECO:0000256" key="7">
    <source>
        <dbReference type="ARBA" id="ARBA00023242"/>
    </source>
</evidence>
<dbReference type="PROSITE" id="PS52002">
    <property type="entry name" value="SM"/>
    <property type="match status" value="1"/>
</dbReference>
<dbReference type="InterPro" id="IPR047575">
    <property type="entry name" value="Sm"/>
</dbReference>
<evidence type="ECO:0000313" key="12">
    <source>
        <dbReference type="Proteomes" id="UP000290900"/>
    </source>
</evidence>
<dbReference type="InterPro" id="IPR010920">
    <property type="entry name" value="LSM_dom_sf"/>
</dbReference>
<comment type="function">
    <text evidence="9">Plays a role in U6 snRNP assembly and function. Binds to the 3' end of U6 snRNA.</text>
</comment>
<feature type="domain" description="Sm" evidence="10">
    <location>
        <begin position="28"/>
        <end position="101"/>
    </location>
</feature>
<dbReference type="AlphaFoldDB" id="A0A448YF40"/>
<keyword evidence="12" id="KW-1185">Reference proteome</keyword>
<evidence type="ECO:0000256" key="5">
    <source>
        <dbReference type="ARBA" id="ARBA00022884"/>
    </source>
</evidence>
<dbReference type="SUPFAM" id="SSF50182">
    <property type="entry name" value="Sm-like ribonucleoproteins"/>
    <property type="match status" value="1"/>
</dbReference>
<dbReference type="STRING" id="13370.A0A448YF40"/>
<dbReference type="GO" id="GO:0003723">
    <property type="term" value="F:RNA binding"/>
    <property type="evidence" value="ECO:0007669"/>
    <property type="project" value="UniProtKB-KW"/>
</dbReference>
<dbReference type="SMART" id="SM00651">
    <property type="entry name" value="Sm"/>
    <property type="match status" value="1"/>
</dbReference>
<comment type="similarity">
    <text evidence="2 9">Belongs to the snRNP Sm proteins family.</text>
</comment>
<comment type="subcellular location">
    <subcellularLocation>
        <location evidence="1 9">Nucleus</location>
    </subcellularLocation>
</comment>
<comment type="subunit">
    <text evidence="9">LSm subunits form a heteromer with a doughnut shape.</text>
</comment>
<dbReference type="InParanoid" id="A0A448YF40"/>
<dbReference type="GO" id="GO:1990726">
    <property type="term" value="C:Lsm1-7-Pat1 complex"/>
    <property type="evidence" value="ECO:0007669"/>
    <property type="project" value="TreeGrafter"/>
</dbReference>
<evidence type="ECO:0000256" key="1">
    <source>
        <dbReference type="ARBA" id="ARBA00004123"/>
    </source>
</evidence>
<dbReference type="PANTHER" id="PTHR20971">
    <property type="entry name" value="U6 SNRNA-ASSOCIATED PROTEIN"/>
    <property type="match status" value="1"/>
</dbReference>
<dbReference type="Pfam" id="PF01423">
    <property type="entry name" value="LSM"/>
    <property type="match status" value="1"/>
</dbReference>
<keyword evidence="6 9" id="KW-0508">mRNA splicing</keyword>
<dbReference type="PANTHER" id="PTHR20971:SF0">
    <property type="entry name" value="U6 SNRNA-ASSOCIATED SM-LIKE PROTEIN LSM5"/>
    <property type="match status" value="1"/>
</dbReference>
<dbReference type="FunCoup" id="A0A448YF40">
    <property type="interactions" value="627"/>
</dbReference>
<dbReference type="EMBL" id="CAACVR010000001">
    <property type="protein sequence ID" value="VEU19497.1"/>
    <property type="molecule type" value="Genomic_DNA"/>
</dbReference>
<dbReference type="InterPro" id="IPR033871">
    <property type="entry name" value="LSm5"/>
</dbReference>
<dbReference type="GO" id="GO:0046540">
    <property type="term" value="C:U4/U6 x U5 tri-snRNP complex"/>
    <property type="evidence" value="ECO:0007669"/>
    <property type="project" value="TreeGrafter"/>
</dbReference>
<sequence>MSEDHSVITDVATGTSELDIGASIPSVLPLELIDKSIGSKIWAIMSDFHEFVGTLVGFDDFVNIILSDVTEYDVARKVVCKRSKLLLSSRNLAMLVPEGKGPEI</sequence>
<dbReference type="InterPro" id="IPR001163">
    <property type="entry name" value="Sm_dom_euk/arc"/>
</dbReference>
<name>A0A448YF40_BRENA</name>
<keyword evidence="4 9" id="KW-0747">Spliceosome</keyword>
<evidence type="ECO:0000259" key="10">
    <source>
        <dbReference type="PROSITE" id="PS52002"/>
    </source>
</evidence>
<dbReference type="GO" id="GO:0005681">
    <property type="term" value="C:spliceosomal complex"/>
    <property type="evidence" value="ECO:0007669"/>
    <property type="project" value="UniProtKB-KW"/>
</dbReference>
<keyword evidence="8 9" id="KW-0687">Ribonucleoprotein</keyword>
<reference evidence="11 12" key="1">
    <citation type="submission" date="2018-12" db="EMBL/GenBank/DDBJ databases">
        <authorList>
            <person name="Tiukova I."/>
            <person name="Dainat J."/>
        </authorList>
    </citation>
    <scope>NUCLEOTIDE SEQUENCE [LARGE SCALE GENOMIC DNA]</scope>
</reference>
<keyword evidence="5 9" id="KW-0694">RNA-binding</keyword>
<organism evidence="11 12">
    <name type="scientific">Brettanomyces naardenensis</name>
    <name type="common">Yeast</name>
    <dbReference type="NCBI Taxonomy" id="13370"/>
    <lineage>
        <taxon>Eukaryota</taxon>
        <taxon>Fungi</taxon>
        <taxon>Dikarya</taxon>
        <taxon>Ascomycota</taxon>
        <taxon>Saccharomycotina</taxon>
        <taxon>Pichiomycetes</taxon>
        <taxon>Pichiales</taxon>
        <taxon>Pichiaceae</taxon>
        <taxon>Brettanomyces</taxon>
    </lineage>
</organism>
<dbReference type="OrthoDB" id="429711at2759"/>
<evidence type="ECO:0000256" key="6">
    <source>
        <dbReference type="ARBA" id="ARBA00023187"/>
    </source>
</evidence>
<keyword evidence="3 9" id="KW-0507">mRNA processing</keyword>
<evidence type="ECO:0000256" key="4">
    <source>
        <dbReference type="ARBA" id="ARBA00022728"/>
    </source>
</evidence>
<keyword evidence="7 9" id="KW-0539">Nucleus</keyword>
<evidence type="ECO:0000313" key="11">
    <source>
        <dbReference type="EMBL" id="VEU19497.1"/>
    </source>
</evidence>
<dbReference type="Proteomes" id="UP000290900">
    <property type="component" value="Unassembled WGS sequence"/>
</dbReference>
<dbReference type="GO" id="GO:0000398">
    <property type="term" value="P:mRNA splicing, via spliceosome"/>
    <property type="evidence" value="ECO:0007669"/>
    <property type="project" value="TreeGrafter"/>
</dbReference>
<proteinExistence type="inferred from homology"/>
<evidence type="ECO:0000256" key="3">
    <source>
        <dbReference type="ARBA" id="ARBA00022664"/>
    </source>
</evidence>
<dbReference type="CDD" id="cd01732">
    <property type="entry name" value="LSm5"/>
    <property type="match status" value="1"/>
</dbReference>